<sequence length="105" mass="12036">MGGCAAPNCSNQSKNNFRMFRFPRNEERRRKCIVNSCRDQWIPGSGVCFCEVYFEENKLECSRQDGRRKLKANAVPTLFSVPNPPQLLAPQRLKDIGLPKHHSLT</sequence>
<dbReference type="AlphaFoldDB" id="A0A087TT91"/>
<dbReference type="OMA" id="RANWTSK"/>
<organism evidence="7 8">
    <name type="scientific">Stegodyphus mimosarum</name>
    <name type="common">African social velvet spider</name>
    <dbReference type="NCBI Taxonomy" id="407821"/>
    <lineage>
        <taxon>Eukaryota</taxon>
        <taxon>Metazoa</taxon>
        <taxon>Ecdysozoa</taxon>
        <taxon>Arthropoda</taxon>
        <taxon>Chelicerata</taxon>
        <taxon>Arachnida</taxon>
        <taxon>Araneae</taxon>
        <taxon>Araneomorphae</taxon>
        <taxon>Entelegynae</taxon>
        <taxon>Eresoidea</taxon>
        <taxon>Eresidae</taxon>
        <taxon>Stegodyphus</taxon>
    </lineage>
</organism>
<dbReference type="PANTHER" id="PTHR46600:SF2">
    <property type="entry name" value="THAP DOMAIN-CONTAINING PROTEIN 1"/>
    <property type="match status" value="1"/>
</dbReference>
<keyword evidence="3" id="KW-0862">Zinc</keyword>
<evidence type="ECO:0000256" key="5">
    <source>
        <dbReference type="PROSITE-ProRule" id="PRU00309"/>
    </source>
</evidence>
<evidence type="ECO:0000256" key="4">
    <source>
        <dbReference type="ARBA" id="ARBA00023125"/>
    </source>
</evidence>
<dbReference type="GO" id="GO:0003700">
    <property type="term" value="F:DNA-binding transcription factor activity"/>
    <property type="evidence" value="ECO:0007669"/>
    <property type="project" value="TreeGrafter"/>
</dbReference>
<evidence type="ECO:0000256" key="2">
    <source>
        <dbReference type="ARBA" id="ARBA00022771"/>
    </source>
</evidence>
<accession>A0A087TT91</accession>
<dbReference type="OrthoDB" id="6415928at2759"/>
<keyword evidence="8" id="KW-1185">Reference proteome</keyword>
<dbReference type="Pfam" id="PF05485">
    <property type="entry name" value="THAP"/>
    <property type="match status" value="1"/>
</dbReference>
<dbReference type="InterPro" id="IPR006612">
    <property type="entry name" value="THAP_Znf"/>
</dbReference>
<evidence type="ECO:0000256" key="3">
    <source>
        <dbReference type="ARBA" id="ARBA00022833"/>
    </source>
</evidence>
<evidence type="ECO:0000259" key="6">
    <source>
        <dbReference type="PROSITE" id="PS50950"/>
    </source>
</evidence>
<dbReference type="GO" id="GO:0006357">
    <property type="term" value="P:regulation of transcription by RNA polymerase II"/>
    <property type="evidence" value="ECO:0007669"/>
    <property type="project" value="TreeGrafter"/>
</dbReference>
<keyword evidence="2 5" id="KW-0863">Zinc-finger</keyword>
<proteinExistence type="predicted"/>
<dbReference type="InterPro" id="IPR026516">
    <property type="entry name" value="THAP1/10"/>
</dbReference>
<feature type="non-terminal residue" evidence="7">
    <location>
        <position position="105"/>
    </location>
</feature>
<dbReference type="EMBL" id="KK116630">
    <property type="protein sequence ID" value="KFM68330.1"/>
    <property type="molecule type" value="Genomic_DNA"/>
</dbReference>
<feature type="domain" description="THAP-type" evidence="6">
    <location>
        <begin position="1"/>
        <end position="79"/>
    </location>
</feature>
<evidence type="ECO:0000256" key="1">
    <source>
        <dbReference type="ARBA" id="ARBA00022723"/>
    </source>
</evidence>
<reference evidence="7 8" key="1">
    <citation type="submission" date="2013-11" db="EMBL/GenBank/DDBJ databases">
        <title>Genome sequencing of Stegodyphus mimosarum.</title>
        <authorList>
            <person name="Bechsgaard J."/>
        </authorList>
    </citation>
    <scope>NUCLEOTIDE SEQUENCE [LARGE SCALE GENOMIC DNA]</scope>
</reference>
<dbReference type="GO" id="GO:0000978">
    <property type="term" value="F:RNA polymerase II cis-regulatory region sequence-specific DNA binding"/>
    <property type="evidence" value="ECO:0007669"/>
    <property type="project" value="TreeGrafter"/>
</dbReference>
<dbReference type="PROSITE" id="PS50950">
    <property type="entry name" value="ZF_THAP"/>
    <property type="match status" value="1"/>
</dbReference>
<keyword evidence="4 5" id="KW-0238">DNA-binding</keyword>
<dbReference type="Proteomes" id="UP000054359">
    <property type="component" value="Unassembled WGS sequence"/>
</dbReference>
<protein>
    <recommendedName>
        <fullName evidence="6">THAP-type domain-containing protein</fullName>
    </recommendedName>
</protein>
<evidence type="ECO:0000313" key="7">
    <source>
        <dbReference type="EMBL" id="KFM68330.1"/>
    </source>
</evidence>
<dbReference type="GO" id="GO:0008270">
    <property type="term" value="F:zinc ion binding"/>
    <property type="evidence" value="ECO:0007669"/>
    <property type="project" value="UniProtKB-KW"/>
</dbReference>
<dbReference type="SMART" id="SM00692">
    <property type="entry name" value="DM3"/>
    <property type="match status" value="1"/>
</dbReference>
<evidence type="ECO:0000313" key="8">
    <source>
        <dbReference type="Proteomes" id="UP000054359"/>
    </source>
</evidence>
<gene>
    <name evidence="7" type="ORF">X975_13476</name>
</gene>
<name>A0A087TT91_STEMI</name>
<dbReference type="PANTHER" id="PTHR46600">
    <property type="entry name" value="THAP DOMAIN-CONTAINING"/>
    <property type="match status" value="1"/>
</dbReference>
<keyword evidence="1" id="KW-0479">Metal-binding</keyword>
<dbReference type="GO" id="GO:0005634">
    <property type="term" value="C:nucleus"/>
    <property type="evidence" value="ECO:0007669"/>
    <property type="project" value="TreeGrafter"/>
</dbReference>
<dbReference type="SUPFAM" id="SSF57716">
    <property type="entry name" value="Glucocorticoid receptor-like (DNA-binding domain)"/>
    <property type="match status" value="1"/>
</dbReference>
<dbReference type="SMART" id="SM00980">
    <property type="entry name" value="THAP"/>
    <property type="match status" value="1"/>
</dbReference>